<dbReference type="Pfam" id="PF04039">
    <property type="entry name" value="MnhB"/>
    <property type="match status" value="1"/>
</dbReference>
<feature type="transmembrane region" description="Helical" evidence="10">
    <location>
        <begin position="686"/>
        <end position="708"/>
    </location>
</feature>
<dbReference type="InterPro" id="IPR007182">
    <property type="entry name" value="MnhB"/>
</dbReference>
<feature type="transmembrane region" description="Helical" evidence="10">
    <location>
        <begin position="569"/>
        <end position="588"/>
    </location>
</feature>
<feature type="transmembrane region" description="Helical" evidence="10">
    <location>
        <begin position="322"/>
        <end position="346"/>
    </location>
</feature>
<dbReference type="InterPro" id="IPR025383">
    <property type="entry name" value="MrpA_C/MbhD"/>
</dbReference>
<evidence type="ECO:0000256" key="3">
    <source>
        <dbReference type="ARBA" id="ARBA00022449"/>
    </source>
</evidence>
<dbReference type="InterPro" id="IPR046806">
    <property type="entry name" value="MrpA_C/MbhE"/>
</dbReference>
<organism evidence="16 17">
    <name type="scientific">Stutzerimonas stutzeri</name>
    <name type="common">Pseudomonas stutzeri</name>
    <dbReference type="NCBI Taxonomy" id="316"/>
    <lineage>
        <taxon>Bacteria</taxon>
        <taxon>Pseudomonadati</taxon>
        <taxon>Pseudomonadota</taxon>
        <taxon>Gammaproteobacteria</taxon>
        <taxon>Pseudomonadales</taxon>
        <taxon>Pseudomonadaceae</taxon>
        <taxon>Stutzerimonas</taxon>
    </lineage>
</organism>
<dbReference type="RefSeq" id="WP_045161277.1">
    <property type="nucleotide sequence ID" value="NZ_JYHV01000013.1"/>
</dbReference>
<evidence type="ECO:0000256" key="1">
    <source>
        <dbReference type="ARBA" id="ARBA00004651"/>
    </source>
</evidence>
<dbReference type="GO" id="GO:0006811">
    <property type="term" value="P:monoatomic ion transport"/>
    <property type="evidence" value="ECO:0007669"/>
    <property type="project" value="UniProtKB-KW"/>
</dbReference>
<evidence type="ECO:0000256" key="8">
    <source>
        <dbReference type="ARBA" id="ARBA00023136"/>
    </source>
</evidence>
<reference evidence="16 17" key="1">
    <citation type="submission" date="2015-02" db="EMBL/GenBank/DDBJ databases">
        <title>Draft genome sequence of Pseudomonas stutzeri NT0128 isolated from wheat (Triticum turgidum) rhizosphere.</title>
        <authorList>
            <person name="Tovi N."/>
            <person name="Frenk S."/>
            <person name="Hadar Y."/>
            <person name="Minz D."/>
        </authorList>
    </citation>
    <scope>NUCLEOTIDE SEQUENCE [LARGE SCALE GENOMIC DNA]</scope>
    <source>
        <strain evidence="16 17">NT0128</strain>
    </source>
</reference>
<dbReference type="EMBL" id="JYHV01000013">
    <property type="protein sequence ID" value="KJH83034.1"/>
    <property type="molecule type" value="Genomic_DNA"/>
</dbReference>
<feature type="transmembrane region" description="Helical" evidence="10">
    <location>
        <begin position="600"/>
        <end position="621"/>
    </location>
</feature>
<evidence type="ECO:0000259" key="13">
    <source>
        <dbReference type="Pfam" id="PF04039"/>
    </source>
</evidence>
<evidence type="ECO:0000256" key="7">
    <source>
        <dbReference type="ARBA" id="ARBA00023065"/>
    </source>
</evidence>
<keyword evidence="4" id="KW-1003">Cell membrane</keyword>
<feature type="domain" description="MrpA C-terminal/MbhD" evidence="14">
    <location>
        <begin position="611"/>
        <end position="674"/>
    </location>
</feature>
<feature type="transmembrane region" description="Helical" evidence="10">
    <location>
        <begin position="628"/>
        <end position="646"/>
    </location>
</feature>
<dbReference type="InterPro" id="IPR001750">
    <property type="entry name" value="ND/Mrp_TM"/>
</dbReference>
<protein>
    <submittedName>
        <fullName evidence="16">Monovalent cation/H+ antiporter subunit A</fullName>
    </submittedName>
</protein>
<evidence type="ECO:0000259" key="11">
    <source>
        <dbReference type="Pfam" id="PF00361"/>
    </source>
</evidence>
<evidence type="ECO:0000256" key="5">
    <source>
        <dbReference type="ARBA" id="ARBA00022692"/>
    </source>
</evidence>
<feature type="transmembrane region" description="Helical" evidence="10">
    <location>
        <begin position="162"/>
        <end position="185"/>
    </location>
</feature>
<evidence type="ECO:0000313" key="17">
    <source>
        <dbReference type="Proteomes" id="UP000032487"/>
    </source>
</evidence>
<feature type="domain" description="NADH-Ubiquinone oxidoreductase (complex I) chain 5 N-terminal" evidence="12">
    <location>
        <begin position="65"/>
        <end position="110"/>
    </location>
</feature>
<feature type="domain" description="MrpA C-terminal/MbhE" evidence="15">
    <location>
        <begin position="685"/>
        <end position="767"/>
    </location>
</feature>
<feature type="transmembrane region" description="Helical" evidence="10">
    <location>
        <begin position="406"/>
        <end position="427"/>
    </location>
</feature>
<dbReference type="GO" id="GO:0015297">
    <property type="term" value="F:antiporter activity"/>
    <property type="evidence" value="ECO:0007669"/>
    <property type="project" value="UniProtKB-KW"/>
</dbReference>
<evidence type="ECO:0000256" key="6">
    <source>
        <dbReference type="ARBA" id="ARBA00022989"/>
    </source>
</evidence>
<dbReference type="PANTHER" id="PTHR43373:SF1">
    <property type="entry name" value="NA(+)_H(+) ANTIPORTER SUBUNIT A"/>
    <property type="match status" value="1"/>
</dbReference>
<keyword evidence="8 10" id="KW-0472">Membrane</keyword>
<feature type="transmembrane region" description="Helical" evidence="10">
    <location>
        <begin position="205"/>
        <end position="230"/>
    </location>
</feature>
<feature type="transmembrane region" description="Helical" evidence="10">
    <location>
        <begin position="108"/>
        <end position="125"/>
    </location>
</feature>
<feature type="transmembrane region" description="Helical" evidence="10">
    <location>
        <begin position="460"/>
        <end position="485"/>
    </location>
</feature>
<dbReference type="InterPro" id="IPR001516">
    <property type="entry name" value="Proton_antipo_N"/>
</dbReference>
<dbReference type="Pfam" id="PF20501">
    <property type="entry name" value="MbhE"/>
    <property type="match status" value="1"/>
</dbReference>
<feature type="domain" description="Na+/H+ antiporter MnhB subunit-related protein" evidence="13">
    <location>
        <begin position="788"/>
        <end position="911"/>
    </location>
</feature>
<dbReference type="InterPro" id="IPR050616">
    <property type="entry name" value="CPA3_Na-H_Antiporter_A"/>
</dbReference>
<evidence type="ECO:0000259" key="12">
    <source>
        <dbReference type="Pfam" id="PF00662"/>
    </source>
</evidence>
<evidence type="ECO:0000256" key="10">
    <source>
        <dbReference type="SAM" id="Phobius"/>
    </source>
</evidence>
<proteinExistence type="predicted"/>
<feature type="transmembrane region" description="Helical" evidence="10">
    <location>
        <begin position="298"/>
        <end position="316"/>
    </location>
</feature>
<feature type="transmembrane region" description="Helical" evidence="10">
    <location>
        <begin position="749"/>
        <end position="766"/>
    </location>
</feature>
<dbReference type="PATRIC" id="fig|316.101.peg.311"/>
<feature type="transmembrane region" description="Helical" evidence="10">
    <location>
        <begin position="367"/>
        <end position="386"/>
    </location>
</feature>
<keyword evidence="6 10" id="KW-1133">Transmembrane helix</keyword>
<dbReference type="AlphaFoldDB" id="A0A0D9AQR6"/>
<comment type="caution">
    <text evidence="16">The sequence shown here is derived from an EMBL/GenBank/DDBJ whole genome shotgun (WGS) entry which is preliminary data.</text>
</comment>
<feature type="transmembrane region" description="Helical" evidence="10">
    <location>
        <begin position="269"/>
        <end position="291"/>
    </location>
</feature>
<feature type="transmembrane region" description="Helical" evidence="10">
    <location>
        <begin position="652"/>
        <end position="674"/>
    </location>
</feature>
<dbReference type="Pfam" id="PF00361">
    <property type="entry name" value="Proton_antipo_M"/>
    <property type="match status" value="1"/>
</dbReference>
<feature type="transmembrane region" description="Helical" evidence="10">
    <location>
        <begin position="787"/>
        <end position="809"/>
    </location>
</feature>
<keyword evidence="2" id="KW-0813">Transport</keyword>
<evidence type="ECO:0000313" key="16">
    <source>
        <dbReference type="EMBL" id="KJH83034.1"/>
    </source>
</evidence>
<dbReference type="Pfam" id="PF13244">
    <property type="entry name" value="MbhD"/>
    <property type="match status" value="1"/>
</dbReference>
<sequence>MALALIIALPFLGICLPLVCERFGRSACAFGAGLAPLLALVLLLSKRGAVFGGETQVLTMPWLPELGLNLSLRLDGLGFLFALLILGIGLLVILYARYYLSKSEPMGRFFSFFLLFMGAMLGVVLSENLLLMLMFWELTSLSSFLLIGFWNHRSDARQGARMALAVTGGGGLALLAGILLIGHIVGSFELSAVLASGDLIRASSLYPLTLILVLLGVFTKSAQFPFHFWLPQAMAAPTPVSAFLHSATMVKAGVFLLARLYPALSDSEWWFYLVTLTGLATLLIGAVMALFQHDLKGLLAYSTISHLGLITLLFGLDSRLGPVAAIFHIINHATFKASLFMAAGIIDHETGTRDMRRINGMLKYMPHTAALAMVASLAMAGVPLLNGFLSKEMFFAETLDQHLLGSFYWTIPALATLASAFSVAYSLRFVHDVFFNGEPIDLPKYPPHEPARYMKIPVEILVLLCLLVGMLPAYTVAPLLAAAVAGSLGGDVPEYSLAIWHGFNLPLAMSFVALGGGLLIYSMRKWAFRWYEGLPRVDSLQVFARVVSDIAGTARWVTERMENGSLQRYLALMLFSSLLVVVYALTPLRSLRGSVPMTPLDGITVLGLVILGLASVMTVVFHRRRLMALMVLSVVGLMVALVFARYSAPDLALTQISVEVVTIILLILALFFMPDRTPVESSSLRSFRDLILAGTFGTMVALLAYAVLTRPYDSIASFFLENSVVGGGGANVVNVILVDFRGFDTLGEIAVLAIAAVGIYGLLHGLRLPHPIRDYGGRLWSTDRHPMVLDTLSRVLLPMALLVSVFIFLRGHNLPGGGFIAGLITAVALILQYISHGVVWAQQRQPFSYHGVAGAGVLIAGLTGLGSWLFGRPFLTSAFGHFHLPLVGEFELATAMLFDLGVYLAVVGATLLILSNLGHVSQDESCKEVL</sequence>
<accession>A0A0D9AQR6</accession>
<evidence type="ECO:0000259" key="14">
    <source>
        <dbReference type="Pfam" id="PF13244"/>
    </source>
</evidence>
<dbReference type="NCBIfam" id="NF009288">
    <property type="entry name" value="PRK12648.1"/>
    <property type="match status" value="1"/>
</dbReference>
<feature type="transmembrane region" description="Helical" evidence="10">
    <location>
        <begin position="497"/>
        <end position="521"/>
    </location>
</feature>
<dbReference type="PANTHER" id="PTHR43373">
    <property type="entry name" value="NA(+)/H(+) ANTIPORTER SUBUNIT"/>
    <property type="match status" value="1"/>
</dbReference>
<dbReference type="Pfam" id="PF00662">
    <property type="entry name" value="Proton_antipo_N"/>
    <property type="match status" value="1"/>
</dbReference>
<dbReference type="GO" id="GO:0005886">
    <property type="term" value="C:plasma membrane"/>
    <property type="evidence" value="ECO:0007669"/>
    <property type="project" value="UniProtKB-SubCell"/>
</dbReference>
<keyword evidence="5 9" id="KW-0812">Transmembrane</keyword>
<keyword evidence="3" id="KW-0050">Antiport</keyword>
<dbReference type="OrthoDB" id="9811798at2"/>
<evidence type="ECO:0000256" key="4">
    <source>
        <dbReference type="ARBA" id="ARBA00022475"/>
    </source>
</evidence>
<feature type="transmembrane region" description="Helical" evidence="10">
    <location>
        <begin position="131"/>
        <end position="150"/>
    </location>
</feature>
<feature type="domain" description="NADH:quinone oxidoreductase/Mrp antiporter transmembrane" evidence="11">
    <location>
        <begin position="126"/>
        <end position="401"/>
    </location>
</feature>
<feature type="transmembrane region" description="Helical" evidence="10">
    <location>
        <begin position="76"/>
        <end position="96"/>
    </location>
</feature>
<comment type="subcellular location">
    <subcellularLocation>
        <location evidence="1">Cell membrane</location>
        <topology evidence="1">Multi-pass membrane protein</topology>
    </subcellularLocation>
    <subcellularLocation>
        <location evidence="9">Membrane</location>
        <topology evidence="9">Multi-pass membrane protein</topology>
    </subcellularLocation>
</comment>
<dbReference type="PRINTS" id="PR01434">
    <property type="entry name" value="NADHDHGNASE5"/>
</dbReference>
<gene>
    <name evidence="16" type="ORF">UF78_06595</name>
</gene>
<evidence type="ECO:0000256" key="9">
    <source>
        <dbReference type="RuleBase" id="RU000320"/>
    </source>
</evidence>
<keyword evidence="7" id="KW-0406">Ion transport</keyword>
<dbReference type="Proteomes" id="UP000032487">
    <property type="component" value="Unassembled WGS sequence"/>
</dbReference>
<feature type="transmembrane region" description="Helical" evidence="10">
    <location>
        <begin position="847"/>
        <end position="870"/>
    </location>
</feature>
<evidence type="ECO:0000259" key="15">
    <source>
        <dbReference type="Pfam" id="PF20501"/>
    </source>
</evidence>
<name>A0A0D9AQR6_STUST</name>
<evidence type="ECO:0000256" key="2">
    <source>
        <dbReference type="ARBA" id="ARBA00022448"/>
    </source>
</evidence>
<feature type="transmembrane region" description="Helical" evidence="10">
    <location>
        <begin position="890"/>
        <end position="914"/>
    </location>
</feature>
<feature type="transmembrane region" description="Helical" evidence="10">
    <location>
        <begin position="815"/>
        <end position="835"/>
    </location>
</feature>